<reference evidence="1" key="1">
    <citation type="submission" date="2021-06" db="EMBL/GenBank/DDBJ databases">
        <authorList>
            <person name="Kallberg Y."/>
            <person name="Tangrot J."/>
            <person name="Rosling A."/>
        </authorList>
    </citation>
    <scope>NUCLEOTIDE SEQUENCE</scope>
    <source>
        <strain evidence="1">IL203A</strain>
    </source>
</reference>
<name>A0ACA9QHY3_9GLOM</name>
<feature type="non-terminal residue" evidence="1">
    <location>
        <position position="51"/>
    </location>
</feature>
<organism evidence="1 2">
    <name type="scientific">Dentiscutata heterogama</name>
    <dbReference type="NCBI Taxonomy" id="1316150"/>
    <lineage>
        <taxon>Eukaryota</taxon>
        <taxon>Fungi</taxon>
        <taxon>Fungi incertae sedis</taxon>
        <taxon>Mucoromycota</taxon>
        <taxon>Glomeromycotina</taxon>
        <taxon>Glomeromycetes</taxon>
        <taxon>Diversisporales</taxon>
        <taxon>Gigasporaceae</taxon>
        <taxon>Dentiscutata</taxon>
    </lineage>
</organism>
<sequence length="51" mass="6039">TTAYKYGTEGVTDYNFALRDKHIRNKAREFLIEQGKSQALDRLINSRKRQH</sequence>
<evidence type="ECO:0000313" key="1">
    <source>
        <dbReference type="EMBL" id="CAG8752973.1"/>
    </source>
</evidence>
<dbReference type="Proteomes" id="UP000789702">
    <property type="component" value="Unassembled WGS sequence"/>
</dbReference>
<evidence type="ECO:0000313" key="2">
    <source>
        <dbReference type="Proteomes" id="UP000789702"/>
    </source>
</evidence>
<accession>A0ACA9QHY3</accession>
<feature type="non-terminal residue" evidence="1">
    <location>
        <position position="1"/>
    </location>
</feature>
<proteinExistence type="predicted"/>
<gene>
    <name evidence="1" type="ORF">DHETER_LOCUS14762</name>
</gene>
<protein>
    <submittedName>
        <fullName evidence="1">4633_t:CDS:1</fullName>
    </submittedName>
</protein>
<keyword evidence="2" id="KW-1185">Reference proteome</keyword>
<comment type="caution">
    <text evidence="1">The sequence shown here is derived from an EMBL/GenBank/DDBJ whole genome shotgun (WGS) entry which is preliminary data.</text>
</comment>
<dbReference type="EMBL" id="CAJVPU010047100">
    <property type="protein sequence ID" value="CAG8752973.1"/>
    <property type="molecule type" value="Genomic_DNA"/>
</dbReference>